<dbReference type="EMBL" id="JAAGMS010000232">
    <property type="protein sequence ID" value="NEC00471.1"/>
    <property type="molecule type" value="Genomic_DNA"/>
</dbReference>
<keyword evidence="7" id="KW-0067">ATP-binding</keyword>
<dbReference type="PANTHER" id="PTHR24421:SF10">
    <property type="entry name" value="NITRATE_NITRITE SENSOR PROTEIN NARQ"/>
    <property type="match status" value="1"/>
</dbReference>
<dbReference type="GO" id="GO:0016020">
    <property type="term" value="C:membrane"/>
    <property type="evidence" value="ECO:0007669"/>
    <property type="project" value="InterPro"/>
</dbReference>
<evidence type="ECO:0000256" key="9">
    <source>
        <dbReference type="SAM" id="MobiDB-lite"/>
    </source>
</evidence>
<dbReference type="InterPro" id="IPR011712">
    <property type="entry name" value="Sig_transdc_His_kin_sub3_dim/P"/>
</dbReference>
<gene>
    <name evidence="13" type="ORF">G3I58_21190</name>
</gene>
<keyword evidence="3" id="KW-0597">Phosphoprotein</keyword>
<dbReference type="PANTHER" id="PTHR24421">
    <property type="entry name" value="NITRATE/NITRITE SENSOR PROTEIN NARX-RELATED"/>
    <property type="match status" value="1"/>
</dbReference>
<feature type="transmembrane region" description="Helical" evidence="10">
    <location>
        <begin position="144"/>
        <end position="163"/>
    </location>
</feature>
<feature type="transmembrane region" description="Helical" evidence="10">
    <location>
        <begin position="183"/>
        <end position="202"/>
    </location>
</feature>
<dbReference type="GO" id="GO:0046983">
    <property type="term" value="F:protein dimerization activity"/>
    <property type="evidence" value="ECO:0007669"/>
    <property type="project" value="InterPro"/>
</dbReference>
<keyword evidence="10" id="KW-0812">Transmembrane</keyword>
<evidence type="ECO:0000313" key="14">
    <source>
        <dbReference type="Proteomes" id="UP000470951"/>
    </source>
</evidence>
<dbReference type="InterPro" id="IPR003594">
    <property type="entry name" value="HATPase_dom"/>
</dbReference>
<evidence type="ECO:0000256" key="1">
    <source>
        <dbReference type="ARBA" id="ARBA00000085"/>
    </source>
</evidence>
<feature type="transmembrane region" description="Helical" evidence="10">
    <location>
        <begin position="98"/>
        <end position="115"/>
    </location>
</feature>
<dbReference type="SUPFAM" id="SSF55874">
    <property type="entry name" value="ATPase domain of HSP90 chaperone/DNA topoisomerase II/histidine kinase"/>
    <property type="match status" value="1"/>
</dbReference>
<proteinExistence type="predicted"/>
<dbReference type="EC" id="2.7.13.3" evidence="2"/>
<feature type="compositionally biased region" description="Gly residues" evidence="9">
    <location>
        <begin position="397"/>
        <end position="407"/>
    </location>
</feature>
<evidence type="ECO:0000256" key="4">
    <source>
        <dbReference type="ARBA" id="ARBA00022679"/>
    </source>
</evidence>
<keyword evidence="4" id="KW-0808">Transferase</keyword>
<dbReference type="Pfam" id="PF07730">
    <property type="entry name" value="HisKA_3"/>
    <property type="match status" value="1"/>
</dbReference>
<keyword evidence="10" id="KW-0472">Membrane</keyword>
<evidence type="ECO:0000256" key="5">
    <source>
        <dbReference type="ARBA" id="ARBA00022741"/>
    </source>
</evidence>
<reference evidence="13 14" key="1">
    <citation type="submission" date="2020-01" db="EMBL/GenBank/DDBJ databases">
        <title>Insect and environment-associated Actinomycetes.</title>
        <authorList>
            <person name="Currrie C."/>
            <person name="Chevrette M."/>
            <person name="Carlson C."/>
            <person name="Stubbendieck R."/>
            <person name="Wendt-Pienkowski E."/>
        </authorList>
    </citation>
    <scope>NUCLEOTIDE SEQUENCE [LARGE SCALE GENOMIC DNA]</scope>
    <source>
        <strain evidence="13 14">SID7903</strain>
    </source>
</reference>
<keyword evidence="5" id="KW-0547">Nucleotide-binding</keyword>
<dbReference type="Gene3D" id="3.30.565.10">
    <property type="entry name" value="Histidine kinase-like ATPase, C-terminal domain"/>
    <property type="match status" value="1"/>
</dbReference>
<evidence type="ECO:0000313" key="13">
    <source>
        <dbReference type="EMBL" id="NEC00471.1"/>
    </source>
</evidence>
<feature type="domain" description="Signal transduction histidine kinase subgroup 3 dimerisation and phosphoacceptor" evidence="12">
    <location>
        <begin position="237"/>
        <end position="302"/>
    </location>
</feature>
<comment type="caution">
    <text evidence="13">The sequence shown here is derived from an EMBL/GenBank/DDBJ whole genome shotgun (WGS) entry which is preliminary data.</text>
</comment>
<sequence>MTRTVPPDRPATTPAATALVDAATATATADAAADDADDLPSERPLRRRLRHWTAEPAYAWLTAAALTLFAVVELAVVPGSAVTAFGVLVCTASLALRATRPAVGFLTVGAALLSFATDGNMAYATIAGSLIGCYTLGRHRVQHPAVLVPAGALAALAVNLVHIDRWARDGSPGLPALQGTDRFSLGLYAETLVLTVMILGAVSTGDAVRAREETRHARAAAQSRLLAMERRQAAQAERAAIARELHDMIAHSVSVIAVRAESATYTTPNLSPPARDAFQEIAGTARSSMAELRRLLGVLRTGDGTATAPLTAPQPSLAGLDDLLDQHRAVGGAAELRVTGERAALPASWELSAYRIVQEALTNARRHAPGAHTVVELHYGPGLLTVRATDDGPGPAPSGGSGRQGHGLVGMAERAALLGGGLTTGRGPAGGFLVEAELPW</sequence>
<feature type="transmembrane region" description="Helical" evidence="10">
    <location>
        <begin position="58"/>
        <end position="91"/>
    </location>
</feature>
<evidence type="ECO:0000256" key="3">
    <source>
        <dbReference type="ARBA" id="ARBA00022553"/>
    </source>
</evidence>
<evidence type="ECO:0000256" key="10">
    <source>
        <dbReference type="SAM" id="Phobius"/>
    </source>
</evidence>
<protein>
    <recommendedName>
        <fullName evidence="2">histidine kinase</fullName>
        <ecNumber evidence="2">2.7.13.3</ecNumber>
    </recommendedName>
</protein>
<dbReference type="Pfam" id="PF02518">
    <property type="entry name" value="HATPase_c"/>
    <property type="match status" value="1"/>
</dbReference>
<dbReference type="InterPro" id="IPR036890">
    <property type="entry name" value="HATPase_C_sf"/>
</dbReference>
<dbReference type="RefSeq" id="WP_164269832.1">
    <property type="nucleotide sequence ID" value="NZ_JAAGMS010000232.1"/>
</dbReference>
<feature type="region of interest" description="Disordered" evidence="9">
    <location>
        <begin position="388"/>
        <end position="407"/>
    </location>
</feature>
<dbReference type="GO" id="GO:0000155">
    <property type="term" value="F:phosphorelay sensor kinase activity"/>
    <property type="evidence" value="ECO:0007669"/>
    <property type="project" value="InterPro"/>
</dbReference>
<dbReference type="Proteomes" id="UP000470951">
    <property type="component" value="Unassembled WGS sequence"/>
</dbReference>
<evidence type="ECO:0000256" key="2">
    <source>
        <dbReference type="ARBA" id="ARBA00012438"/>
    </source>
</evidence>
<evidence type="ECO:0000256" key="8">
    <source>
        <dbReference type="ARBA" id="ARBA00023012"/>
    </source>
</evidence>
<evidence type="ECO:0000259" key="12">
    <source>
        <dbReference type="Pfam" id="PF07730"/>
    </source>
</evidence>
<dbReference type="InterPro" id="IPR050482">
    <property type="entry name" value="Sensor_HK_TwoCompSys"/>
</dbReference>
<evidence type="ECO:0000256" key="7">
    <source>
        <dbReference type="ARBA" id="ARBA00022840"/>
    </source>
</evidence>
<accession>A0A7K3REB0</accession>
<dbReference type="CDD" id="cd16917">
    <property type="entry name" value="HATPase_UhpB-NarQ-NarX-like"/>
    <property type="match status" value="1"/>
</dbReference>
<dbReference type="GO" id="GO:0005524">
    <property type="term" value="F:ATP binding"/>
    <property type="evidence" value="ECO:0007669"/>
    <property type="project" value="UniProtKB-KW"/>
</dbReference>
<dbReference type="AlphaFoldDB" id="A0A7K3REB0"/>
<name>A0A7K3REB0_STRAQ</name>
<comment type="catalytic activity">
    <reaction evidence="1">
        <text>ATP + protein L-histidine = ADP + protein N-phospho-L-histidine.</text>
        <dbReference type="EC" id="2.7.13.3"/>
    </reaction>
</comment>
<feature type="domain" description="Histidine kinase/HSP90-like ATPase" evidence="11">
    <location>
        <begin position="352"/>
        <end position="439"/>
    </location>
</feature>
<organism evidence="13 14">
    <name type="scientific">Streptomyces anulatus</name>
    <name type="common">Streptomyces chrysomallus</name>
    <dbReference type="NCBI Taxonomy" id="1892"/>
    <lineage>
        <taxon>Bacteria</taxon>
        <taxon>Bacillati</taxon>
        <taxon>Actinomycetota</taxon>
        <taxon>Actinomycetes</taxon>
        <taxon>Kitasatosporales</taxon>
        <taxon>Streptomycetaceae</taxon>
        <taxon>Streptomyces</taxon>
    </lineage>
</organism>
<keyword evidence="6 13" id="KW-0418">Kinase</keyword>
<dbReference type="Gene3D" id="1.20.5.1930">
    <property type="match status" value="1"/>
</dbReference>
<keyword evidence="8" id="KW-0902">Two-component regulatory system</keyword>
<keyword evidence="10" id="KW-1133">Transmembrane helix</keyword>
<evidence type="ECO:0000256" key="6">
    <source>
        <dbReference type="ARBA" id="ARBA00022777"/>
    </source>
</evidence>
<evidence type="ECO:0000259" key="11">
    <source>
        <dbReference type="Pfam" id="PF02518"/>
    </source>
</evidence>